<gene>
    <name evidence="1" type="ORF">D5S18_23340</name>
</gene>
<dbReference type="EMBL" id="QZFU01000029">
    <property type="protein sequence ID" value="RJO72114.1"/>
    <property type="molecule type" value="Genomic_DNA"/>
</dbReference>
<proteinExistence type="predicted"/>
<dbReference type="AlphaFoldDB" id="A0A3A4K2J4"/>
<accession>A0A3A4K2J4</accession>
<sequence length="151" mass="16963">MLPGLRPDLESARRRPQPLNPLLVRHLRPWAVTGCGRTLLATLHVTVLLRKTTRCTGLLLRETGIGLPDRGRRLSDRARGLPATGIRRGLCRRSVPALGLRPHPHRRPARICLRSARRIVPAVRSELLRRARRSLGLSLRCPGRWPITDCG</sequence>
<dbReference type="Proteomes" id="UP000266677">
    <property type="component" value="Unassembled WGS sequence"/>
</dbReference>
<name>A0A3A4K2J4_9NOCA</name>
<protein>
    <submittedName>
        <fullName evidence="1">Uncharacterized protein</fullName>
    </submittedName>
</protein>
<organism evidence="1 2">
    <name type="scientific">Nocardia panacis</name>
    <dbReference type="NCBI Taxonomy" id="2340916"/>
    <lineage>
        <taxon>Bacteria</taxon>
        <taxon>Bacillati</taxon>
        <taxon>Actinomycetota</taxon>
        <taxon>Actinomycetes</taxon>
        <taxon>Mycobacteriales</taxon>
        <taxon>Nocardiaceae</taxon>
        <taxon>Nocardia</taxon>
    </lineage>
</organism>
<evidence type="ECO:0000313" key="2">
    <source>
        <dbReference type="Proteomes" id="UP000266677"/>
    </source>
</evidence>
<keyword evidence="2" id="KW-1185">Reference proteome</keyword>
<comment type="caution">
    <text evidence="1">The sequence shown here is derived from an EMBL/GenBank/DDBJ whole genome shotgun (WGS) entry which is preliminary data.</text>
</comment>
<reference evidence="1 2" key="1">
    <citation type="submission" date="2018-09" db="EMBL/GenBank/DDBJ databases">
        <title>YIM PH21274 draft genome.</title>
        <authorList>
            <person name="Miao C."/>
        </authorList>
    </citation>
    <scope>NUCLEOTIDE SEQUENCE [LARGE SCALE GENOMIC DNA]</scope>
    <source>
        <strain evidence="1 2">YIM PH 21724</strain>
    </source>
</reference>
<evidence type="ECO:0000313" key="1">
    <source>
        <dbReference type="EMBL" id="RJO72114.1"/>
    </source>
</evidence>